<feature type="domain" description="Rod shape-determining protein MreC beta-barrel core" evidence="6">
    <location>
        <begin position="123"/>
        <end position="276"/>
    </location>
</feature>
<gene>
    <name evidence="7" type="primary">mreC</name>
    <name evidence="7" type="ORF">ACFPRA_19855</name>
</gene>
<keyword evidence="8" id="KW-1185">Reference proteome</keyword>
<dbReference type="EMBL" id="JBHSNO010000015">
    <property type="protein sequence ID" value="MFC5591139.1"/>
    <property type="molecule type" value="Genomic_DNA"/>
</dbReference>
<comment type="function">
    <text evidence="5">Involved in formation and maintenance of cell shape.</text>
</comment>
<comment type="similarity">
    <text evidence="1 5">Belongs to the MreC family.</text>
</comment>
<dbReference type="Pfam" id="PF04085">
    <property type="entry name" value="MreC"/>
    <property type="match status" value="1"/>
</dbReference>
<dbReference type="InterPro" id="IPR042177">
    <property type="entry name" value="Cell/Rod_1"/>
</dbReference>
<evidence type="ECO:0000256" key="3">
    <source>
        <dbReference type="ARBA" id="ARBA00022960"/>
    </source>
</evidence>
<dbReference type="PANTHER" id="PTHR34138:SF1">
    <property type="entry name" value="CELL SHAPE-DETERMINING PROTEIN MREC"/>
    <property type="match status" value="1"/>
</dbReference>
<dbReference type="InterPro" id="IPR007221">
    <property type="entry name" value="MreC"/>
</dbReference>
<dbReference type="NCBIfam" id="TIGR00219">
    <property type="entry name" value="mreC"/>
    <property type="match status" value="1"/>
</dbReference>
<dbReference type="Gene3D" id="2.40.10.340">
    <property type="entry name" value="Rod shape-determining protein MreC, domain 1"/>
    <property type="match status" value="1"/>
</dbReference>
<dbReference type="Proteomes" id="UP001596109">
    <property type="component" value="Unassembled WGS sequence"/>
</dbReference>
<evidence type="ECO:0000313" key="7">
    <source>
        <dbReference type="EMBL" id="MFC5591139.1"/>
    </source>
</evidence>
<evidence type="ECO:0000256" key="5">
    <source>
        <dbReference type="PIRNR" id="PIRNR038471"/>
    </source>
</evidence>
<reference evidence="8" key="1">
    <citation type="journal article" date="2019" name="Int. J. Syst. Evol. Microbiol.">
        <title>The Global Catalogue of Microorganisms (GCM) 10K type strain sequencing project: providing services to taxonomists for standard genome sequencing and annotation.</title>
        <authorList>
            <consortium name="The Broad Institute Genomics Platform"/>
            <consortium name="The Broad Institute Genome Sequencing Center for Infectious Disease"/>
            <person name="Wu L."/>
            <person name="Ma J."/>
        </authorList>
    </citation>
    <scope>NUCLEOTIDE SEQUENCE [LARGE SCALE GENOMIC DNA]</scope>
    <source>
        <strain evidence="8">CGMCC 4.1434</strain>
    </source>
</reference>
<dbReference type="PANTHER" id="PTHR34138">
    <property type="entry name" value="CELL SHAPE-DETERMINING PROTEIN MREC"/>
    <property type="match status" value="1"/>
</dbReference>
<comment type="caution">
    <text evidence="7">The sequence shown here is derived from an EMBL/GenBank/DDBJ whole genome shotgun (WGS) entry which is preliminary data.</text>
</comment>
<name>A0ABW0TNS7_9BACL</name>
<dbReference type="Gene3D" id="2.40.10.350">
    <property type="entry name" value="Rod shape-determining protein MreC, domain 2"/>
    <property type="match status" value="1"/>
</dbReference>
<dbReference type="InterPro" id="IPR055342">
    <property type="entry name" value="MreC_beta-barrel_core"/>
</dbReference>
<evidence type="ECO:0000256" key="1">
    <source>
        <dbReference type="ARBA" id="ARBA00009369"/>
    </source>
</evidence>
<sequence>MPRFFSNKRLILLLVGVIVLVALISFSFKDRHNASLPEQIVKDVVGFGQSLFSKPAHFVMDIIGNIDGLLNTYEENKQLKSRLSEFASTQAELIDVKSENERLLEIIGKKEDLREYEPIQATVISRNPDQWEEKIIIDKGEVHGIERNMAVITANGLIGKVVLVTKFTSTVELLSTENRNFRVASVIPGENGKKAAFGLIEGYDHKRGELIMKRIDSSIDVEVGKKVISSGLGGIFPKGLLIGEVTEVSTDDYGLTKLAYIRPAADFAMLDHVMIAKRTSVPVDGTDGDGTYTIITEGEDGS</sequence>
<dbReference type="InterPro" id="IPR042175">
    <property type="entry name" value="Cell/Rod_MreC_2"/>
</dbReference>
<protein>
    <recommendedName>
        <fullName evidence="2 5">Cell shape-determining protein MreC</fullName>
    </recommendedName>
    <alternativeName>
        <fullName evidence="4 5">Cell shape protein MreC</fullName>
    </alternativeName>
</protein>
<evidence type="ECO:0000256" key="4">
    <source>
        <dbReference type="ARBA" id="ARBA00032089"/>
    </source>
</evidence>
<dbReference type="PIRSF" id="PIRSF038471">
    <property type="entry name" value="MreC"/>
    <property type="match status" value="1"/>
</dbReference>
<accession>A0ABW0TNS7</accession>
<organism evidence="7 8">
    <name type="scientific">Sporosarcina soli</name>
    <dbReference type="NCBI Taxonomy" id="334736"/>
    <lineage>
        <taxon>Bacteria</taxon>
        <taxon>Bacillati</taxon>
        <taxon>Bacillota</taxon>
        <taxon>Bacilli</taxon>
        <taxon>Bacillales</taxon>
        <taxon>Caryophanaceae</taxon>
        <taxon>Sporosarcina</taxon>
    </lineage>
</organism>
<evidence type="ECO:0000256" key="2">
    <source>
        <dbReference type="ARBA" id="ARBA00013855"/>
    </source>
</evidence>
<keyword evidence="3 5" id="KW-0133">Cell shape</keyword>
<evidence type="ECO:0000313" key="8">
    <source>
        <dbReference type="Proteomes" id="UP001596109"/>
    </source>
</evidence>
<dbReference type="RefSeq" id="WP_381438550.1">
    <property type="nucleotide sequence ID" value="NZ_JBHSNO010000015.1"/>
</dbReference>
<proteinExistence type="inferred from homology"/>
<evidence type="ECO:0000259" key="6">
    <source>
        <dbReference type="Pfam" id="PF04085"/>
    </source>
</evidence>